<evidence type="ECO:0000313" key="4">
    <source>
        <dbReference type="Proteomes" id="UP001188597"/>
    </source>
</evidence>
<evidence type="ECO:0000259" key="2">
    <source>
        <dbReference type="Pfam" id="PF12697"/>
    </source>
</evidence>
<dbReference type="Gene3D" id="3.40.50.1820">
    <property type="entry name" value="alpha/beta hydrolase"/>
    <property type="match status" value="1"/>
</dbReference>
<feature type="non-terminal residue" evidence="3">
    <location>
        <position position="1"/>
    </location>
</feature>
<accession>A0AA88VII4</accession>
<keyword evidence="1" id="KW-0472">Membrane</keyword>
<dbReference type="InterPro" id="IPR000073">
    <property type="entry name" value="AB_hydrolase_1"/>
</dbReference>
<dbReference type="Proteomes" id="UP001188597">
    <property type="component" value="Unassembled WGS sequence"/>
</dbReference>
<gene>
    <name evidence="3" type="ORF">RJ639_017514</name>
</gene>
<evidence type="ECO:0000313" key="3">
    <source>
        <dbReference type="EMBL" id="KAK3006890.1"/>
    </source>
</evidence>
<dbReference type="GO" id="GO:0016787">
    <property type="term" value="F:hydrolase activity"/>
    <property type="evidence" value="ECO:0007669"/>
    <property type="project" value="UniProtKB-ARBA"/>
</dbReference>
<dbReference type="EMBL" id="JAVXUP010001933">
    <property type="protein sequence ID" value="KAK3006890.1"/>
    <property type="molecule type" value="Genomic_DNA"/>
</dbReference>
<feature type="domain" description="AB hydrolase-1" evidence="2">
    <location>
        <begin position="72"/>
        <end position="348"/>
    </location>
</feature>
<evidence type="ECO:0000256" key="1">
    <source>
        <dbReference type="SAM" id="Phobius"/>
    </source>
</evidence>
<reference evidence="3" key="1">
    <citation type="submission" date="2022-12" db="EMBL/GenBank/DDBJ databases">
        <title>Draft genome assemblies for two species of Escallonia (Escalloniales).</title>
        <authorList>
            <person name="Chanderbali A."/>
            <person name="Dervinis C."/>
            <person name="Anghel I."/>
            <person name="Soltis D."/>
            <person name="Soltis P."/>
            <person name="Zapata F."/>
        </authorList>
    </citation>
    <scope>NUCLEOTIDE SEQUENCE</scope>
    <source>
        <strain evidence="3">UCBG64.0493</strain>
        <tissue evidence="3">Leaf</tissue>
    </source>
</reference>
<sequence length="363" mass="41634">LLFFTAMIAHIATAVMVGLFCWAYKAIKPPYPKICGSTGGPPVTAPRVILSDGRHIAYREMGIPKEEARHKIIVIHGLDSNRNHFLPLSQEFMKELGLYILFFDRAGYGESDPNQKRLVKSEALDIEELADILELGSKFYVVGLSLGTFPVWSCLKYIPHRHVYVYVEGYNDPFVLLWLSGAAVVVPHANYYWPLFPANLVNQCFKKLALRDQWTLRVAHYTPWLFNWWMTQKLFPTLIVSRDGGDILSRTDIEILKKYEDIIRVSKQGCILQGVYVSIYQDMIAAHGKWEFDPMEITNPFPTNEGSVHMWQGGEDKIAALPLNRYISEKLPWIRYHEIPDGGHFIFMNEKICKAIITHVLFG</sequence>
<dbReference type="Pfam" id="PF12697">
    <property type="entry name" value="Abhydrolase_6"/>
    <property type="match status" value="1"/>
</dbReference>
<dbReference type="FunFam" id="3.40.50.1820:FF:000270">
    <property type="entry name" value="Alpha/beta-Hydrolases superfamily protein"/>
    <property type="match status" value="1"/>
</dbReference>
<dbReference type="AlphaFoldDB" id="A0AA88VII4"/>
<keyword evidence="1" id="KW-1133">Transmembrane helix</keyword>
<dbReference type="SUPFAM" id="SSF53474">
    <property type="entry name" value="alpha/beta-Hydrolases"/>
    <property type="match status" value="1"/>
</dbReference>
<dbReference type="InterPro" id="IPR029058">
    <property type="entry name" value="AB_hydrolase_fold"/>
</dbReference>
<proteinExistence type="predicted"/>
<keyword evidence="4" id="KW-1185">Reference proteome</keyword>
<keyword evidence="1" id="KW-0812">Transmembrane</keyword>
<dbReference type="PANTHER" id="PTHR45763">
    <property type="entry name" value="HYDROLASE, ALPHA/BETA FOLD FAMILY PROTEIN, EXPRESSED-RELATED"/>
    <property type="match status" value="1"/>
</dbReference>
<organism evidence="3 4">
    <name type="scientific">Escallonia herrerae</name>
    <dbReference type="NCBI Taxonomy" id="1293975"/>
    <lineage>
        <taxon>Eukaryota</taxon>
        <taxon>Viridiplantae</taxon>
        <taxon>Streptophyta</taxon>
        <taxon>Embryophyta</taxon>
        <taxon>Tracheophyta</taxon>
        <taxon>Spermatophyta</taxon>
        <taxon>Magnoliopsida</taxon>
        <taxon>eudicotyledons</taxon>
        <taxon>Gunneridae</taxon>
        <taxon>Pentapetalae</taxon>
        <taxon>asterids</taxon>
        <taxon>campanulids</taxon>
        <taxon>Escalloniales</taxon>
        <taxon>Escalloniaceae</taxon>
        <taxon>Escallonia</taxon>
    </lineage>
</organism>
<feature type="transmembrane region" description="Helical" evidence="1">
    <location>
        <begin position="6"/>
        <end position="24"/>
    </location>
</feature>
<comment type="caution">
    <text evidence="3">The sequence shown here is derived from an EMBL/GenBank/DDBJ whole genome shotgun (WGS) entry which is preliminary data.</text>
</comment>
<protein>
    <recommendedName>
        <fullName evidence="2">AB hydrolase-1 domain-containing protein</fullName>
    </recommendedName>
</protein>
<dbReference type="PANTHER" id="PTHR45763:SF21">
    <property type="entry name" value="ALPHA_BETA-HYDROLASES SUPERFAMILY PROTEIN"/>
    <property type="match status" value="1"/>
</dbReference>
<name>A0AA88VII4_9ASTE</name>